<dbReference type="AlphaFoldDB" id="A0A699KBT9"/>
<keyword evidence="1" id="KW-0489">Methyltransferase</keyword>
<dbReference type="EMBL" id="BKCJ010489953">
    <property type="protein sequence ID" value="GFA79808.1"/>
    <property type="molecule type" value="Genomic_DNA"/>
</dbReference>
<dbReference type="GO" id="GO:0032259">
    <property type="term" value="P:methylation"/>
    <property type="evidence" value="ECO:0007669"/>
    <property type="project" value="UniProtKB-KW"/>
</dbReference>
<gene>
    <name evidence="1" type="ORF">Tci_651780</name>
</gene>
<proteinExistence type="predicted"/>
<dbReference type="GO" id="GO:0008168">
    <property type="term" value="F:methyltransferase activity"/>
    <property type="evidence" value="ECO:0007669"/>
    <property type="project" value="UniProtKB-KW"/>
</dbReference>
<accession>A0A699KBT9</accession>
<reference evidence="1" key="1">
    <citation type="journal article" date="2019" name="Sci. Rep.">
        <title>Draft genome of Tanacetum cinerariifolium, the natural source of mosquito coil.</title>
        <authorList>
            <person name="Yamashiro T."/>
            <person name="Shiraishi A."/>
            <person name="Satake H."/>
            <person name="Nakayama K."/>
        </authorList>
    </citation>
    <scope>NUCLEOTIDE SEQUENCE</scope>
</reference>
<comment type="caution">
    <text evidence="1">The sequence shown here is derived from an EMBL/GenBank/DDBJ whole genome shotgun (WGS) entry which is preliminary data.</text>
</comment>
<keyword evidence="1" id="KW-0808">Transferase</keyword>
<protein>
    <submittedName>
        <fullName evidence="1">Probable methyltransferase PMT13</fullName>
    </submittedName>
</protein>
<evidence type="ECO:0000313" key="1">
    <source>
        <dbReference type="EMBL" id="GFA79808.1"/>
    </source>
</evidence>
<name>A0A699KBT9_TANCI</name>
<sequence length="67" mass="6891">MAASGGRSLMTSVTGGATRRHHMISLIESGRNVSVEICESEVGGNDAVFGSDAGRNMMGGGYDNDVN</sequence>
<organism evidence="1">
    <name type="scientific">Tanacetum cinerariifolium</name>
    <name type="common">Dalmatian daisy</name>
    <name type="synonym">Chrysanthemum cinerariifolium</name>
    <dbReference type="NCBI Taxonomy" id="118510"/>
    <lineage>
        <taxon>Eukaryota</taxon>
        <taxon>Viridiplantae</taxon>
        <taxon>Streptophyta</taxon>
        <taxon>Embryophyta</taxon>
        <taxon>Tracheophyta</taxon>
        <taxon>Spermatophyta</taxon>
        <taxon>Magnoliopsida</taxon>
        <taxon>eudicotyledons</taxon>
        <taxon>Gunneridae</taxon>
        <taxon>Pentapetalae</taxon>
        <taxon>asterids</taxon>
        <taxon>campanulids</taxon>
        <taxon>Asterales</taxon>
        <taxon>Asteraceae</taxon>
        <taxon>Asteroideae</taxon>
        <taxon>Anthemideae</taxon>
        <taxon>Anthemidinae</taxon>
        <taxon>Tanacetum</taxon>
    </lineage>
</organism>